<keyword evidence="2" id="KW-1185">Reference proteome</keyword>
<dbReference type="AlphaFoldDB" id="A0A4Q4T5A0"/>
<sequence>MASREFRPLLEPKESQAQTFETVNVVDGLKLRTLFVIGALGQIVLLKLLPPRVAILPATLLALHSFITTVVQTAGTRHGKYPKDVVRGRSSAQLPNRETGAHGSDPAADCIVVFHVGVSFNHPLGPLAPGGKELGQQFKGVIEALERDSERYGVLGMTHWRGAAGDANNTLLQVVYFRNVEGLHRFAHDAAHRDAWDFTTRLGPTQGHFGFYHETFCVPRGDYETVYLNMPPTLLGSVRVPCPDAAGGGPPRLVSTLVSADHPNLKTMVNRMGRTSKDELASI</sequence>
<comment type="caution">
    <text evidence="1">The sequence shown here is derived from an EMBL/GenBank/DDBJ whole genome shotgun (WGS) entry which is preliminary data.</text>
</comment>
<evidence type="ECO:0000313" key="1">
    <source>
        <dbReference type="EMBL" id="RYO98374.1"/>
    </source>
</evidence>
<name>A0A4Q4T5A0_9PEZI</name>
<dbReference type="EMBL" id="QJNU01000463">
    <property type="protein sequence ID" value="RYO98374.1"/>
    <property type="molecule type" value="Genomic_DNA"/>
</dbReference>
<dbReference type="Proteomes" id="UP000293360">
    <property type="component" value="Unassembled WGS sequence"/>
</dbReference>
<dbReference type="Pfam" id="PF13826">
    <property type="entry name" value="Monooxy_af470-like"/>
    <property type="match status" value="1"/>
</dbReference>
<gene>
    <name evidence="1" type="ORF">DL764_007101</name>
</gene>
<evidence type="ECO:0000313" key="2">
    <source>
        <dbReference type="Proteomes" id="UP000293360"/>
    </source>
</evidence>
<organism evidence="1 2">
    <name type="scientific">Monosporascus ibericus</name>
    <dbReference type="NCBI Taxonomy" id="155417"/>
    <lineage>
        <taxon>Eukaryota</taxon>
        <taxon>Fungi</taxon>
        <taxon>Dikarya</taxon>
        <taxon>Ascomycota</taxon>
        <taxon>Pezizomycotina</taxon>
        <taxon>Sordariomycetes</taxon>
        <taxon>Xylariomycetidae</taxon>
        <taxon>Xylariales</taxon>
        <taxon>Xylariales incertae sedis</taxon>
        <taxon>Monosporascus</taxon>
    </lineage>
</organism>
<dbReference type="InterPro" id="IPR025444">
    <property type="entry name" value="Monooxy_af470"/>
</dbReference>
<reference evidence="1 2" key="1">
    <citation type="submission" date="2018-06" db="EMBL/GenBank/DDBJ databases">
        <title>Complete Genomes of Monosporascus.</title>
        <authorList>
            <person name="Robinson A.J."/>
            <person name="Natvig D.O."/>
        </authorList>
    </citation>
    <scope>NUCLEOTIDE SEQUENCE [LARGE SCALE GENOMIC DNA]</scope>
    <source>
        <strain evidence="1 2">CBS 110550</strain>
    </source>
</reference>
<accession>A0A4Q4T5A0</accession>
<dbReference type="OrthoDB" id="3202396at2759"/>
<proteinExistence type="predicted"/>
<dbReference type="STRING" id="155417.A0A4Q4T5A0"/>
<protein>
    <submittedName>
        <fullName evidence="1">Uncharacterized protein</fullName>
    </submittedName>
</protein>